<dbReference type="Pfam" id="PF02517">
    <property type="entry name" value="Rce1-like"/>
    <property type="match status" value="1"/>
</dbReference>
<feature type="transmembrane region" description="Helical" evidence="1">
    <location>
        <begin position="134"/>
        <end position="155"/>
    </location>
</feature>
<proteinExistence type="predicted"/>
<feature type="transmembrane region" description="Helical" evidence="1">
    <location>
        <begin position="196"/>
        <end position="216"/>
    </location>
</feature>
<sequence length="300" mass="33219">MSRAVVLSEDIRPIFASAAKDPPATDGIVRFMRRSGDFLLATALLVFTAAVATLIWTGHTGLRYSADSDDTLPMWMLGLTVFGGLAAAWLVPPKHREDEPPQGDSRTARQAWWLFALALAFTIGFALSPGGNGWFLGLKLPLLLAVPLIFRLASWHEWYRVDTEGRWLRPLPAVLTFLALFTLFGHDYTGSRPDVIAVVGVFVLNAMLEEIFYRVWLQTRLEAGVGRWPAILVTALVFASWHAVIHGGNGFGVDLAAAFVHIGGYGVFLGYLWSRYRNPWLLFLVHGIINLPLPMLAAMF</sequence>
<dbReference type="GO" id="GO:0004175">
    <property type="term" value="F:endopeptidase activity"/>
    <property type="evidence" value="ECO:0007669"/>
    <property type="project" value="UniProtKB-ARBA"/>
</dbReference>
<keyword evidence="4" id="KW-1185">Reference proteome</keyword>
<evidence type="ECO:0000313" key="4">
    <source>
        <dbReference type="Proteomes" id="UP000247569"/>
    </source>
</evidence>
<reference evidence="3 4" key="1">
    <citation type="submission" date="2018-05" db="EMBL/GenBank/DDBJ databases">
        <title>Genomic Encyclopedia of Type Strains, Phase IV (KMG-IV): sequencing the most valuable type-strain genomes for metagenomic binning, comparative biology and taxonomic classification.</title>
        <authorList>
            <person name="Goeker M."/>
        </authorList>
    </citation>
    <scope>NUCLEOTIDE SEQUENCE [LARGE SCALE GENOMIC DNA]</scope>
    <source>
        <strain evidence="3 4">DSM 44704</strain>
    </source>
</reference>
<comment type="caution">
    <text evidence="3">The sequence shown here is derived from an EMBL/GenBank/DDBJ whole genome shotgun (WGS) entry which is preliminary data.</text>
</comment>
<keyword evidence="1" id="KW-0812">Transmembrane</keyword>
<gene>
    <name evidence="3" type="ORF">DFR70_116103</name>
</gene>
<dbReference type="EMBL" id="QJKF01000016">
    <property type="protein sequence ID" value="PXX57873.1"/>
    <property type="molecule type" value="Genomic_DNA"/>
</dbReference>
<feature type="transmembrane region" description="Helical" evidence="1">
    <location>
        <begin position="251"/>
        <end position="273"/>
    </location>
</feature>
<feature type="domain" description="CAAX prenyl protease 2/Lysostaphin resistance protein A-like" evidence="2">
    <location>
        <begin position="195"/>
        <end position="291"/>
    </location>
</feature>
<feature type="transmembrane region" description="Helical" evidence="1">
    <location>
        <begin position="72"/>
        <end position="91"/>
    </location>
</feature>
<feature type="transmembrane region" description="Helical" evidence="1">
    <location>
        <begin position="228"/>
        <end position="245"/>
    </location>
</feature>
<dbReference type="Proteomes" id="UP000247569">
    <property type="component" value="Unassembled WGS sequence"/>
</dbReference>
<dbReference type="GO" id="GO:0006508">
    <property type="term" value="P:proteolysis"/>
    <property type="evidence" value="ECO:0007669"/>
    <property type="project" value="UniProtKB-KW"/>
</dbReference>
<keyword evidence="3" id="KW-0645">Protease</keyword>
<feature type="transmembrane region" description="Helical" evidence="1">
    <location>
        <begin position="38"/>
        <end position="57"/>
    </location>
</feature>
<feature type="transmembrane region" description="Helical" evidence="1">
    <location>
        <begin position="167"/>
        <end position="184"/>
    </location>
</feature>
<organism evidence="3 4">
    <name type="scientific">Nocardia tenerifensis</name>
    <dbReference type="NCBI Taxonomy" id="228006"/>
    <lineage>
        <taxon>Bacteria</taxon>
        <taxon>Bacillati</taxon>
        <taxon>Actinomycetota</taxon>
        <taxon>Actinomycetes</taxon>
        <taxon>Mycobacteriales</taxon>
        <taxon>Nocardiaceae</taxon>
        <taxon>Nocardia</taxon>
    </lineage>
</organism>
<evidence type="ECO:0000259" key="2">
    <source>
        <dbReference type="Pfam" id="PF02517"/>
    </source>
</evidence>
<protein>
    <submittedName>
        <fullName evidence="3">Membrane protease YdiL (CAAX protease family)</fullName>
    </submittedName>
</protein>
<keyword evidence="3" id="KW-0378">Hydrolase</keyword>
<evidence type="ECO:0000256" key="1">
    <source>
        <dbReference type="SAM" id="Phobius"/>
    </source>
</evidence>
<accession>A0A318JS71</accession>
<dbReference type="GO" id="GO:0080120">
    <property type="term" value="P:CAAX-box protein maturation"/>
    <property type="evidence" value="ECO:0007669"/>
    <property type="project" value="UniProtKB-ARBA"/>
</dbReference>
<keyword evidence="1" id="KW-1133">Transmembrane helix</keyword>
<feature type="transmembrane region" description="Helical" evidence="1">
    <location>
        <begin position="280"/>
        <end position="299"/>
    </location>
</feature>
<keyword evidence="1" id="KW-0472">Membrane</keyword>
<dbReference type="InterPro" id="IPR003675">
    <property type="entry name" value="Rce1/LyrA-like_dom"/>
</dbReference>
<feature type="transmembrane region" description="Helical" evidence="1">
    <location>
        <begin position="111"/>
        <end position="128"/>
    </location>
</feature>
<dbReference type="AlphaFoldDB" id="A0A318JS71"/>
<evidence type="ECO:0000313" key="3">
    <source>
        <dbReference type="EMBL" id="PXX57873.1"/>
    </source>
</evidence>
<name>A0A318JS71_9NOCA</name>